<feature type="transmembrane region" description="Helical" evidence="5">
    <location>
        <begin position="224"/>
        <end position="257"/>
    </location>
</feature>
<evidence type="ECO:0000256" key="5">
    <source>
        <dbReference type="SAM" id="Phobius"/>
    </source>
</evidence>
<keyword evidence="3 5" id="KW-1133">Transmembrane helix</keyword>
<dbReference type="InterPro" id="IPR007016">
    <property type="entry name" value="O-antigen_ligase-rel_domated"/>
</dbReference>
<feature type="transmembrane region" description="Helical" evidence="5">
    <location>
        <begin position="103"/>
        <end position="120"/>
    </location>
</feature>
<accession>A0A1G2Q9E9</accession>
<feature type="transmembrane region" description="Helical" evidence="5">
    <location>
        <begin position="44"/>
        <end position="61"/>
    </location>
</feature>
<dbReference type="Proteomes" id="UP000176772">
    <property type="component" value="Unassembled WGS sequence"/>
</dbReference>
<feature type="transmembrane region" description="Helical" evidence="5">
    <location>
        <begin position="353"/>
        <end position="374"/>
    </location>
</feature>
<name>A0A1G2Q9E9_9BACT</name>
<dbReference type="Pfam" id="PF04932">
    <property type="entry name" value="Wzy_C"/>
    <property type="match status" value="1"/>
</dbReference>
<keyword evidence="2 5" id="KW-0812">Transmembrane</keyword>
<gene>
    <name evidence="7" type="ORF">A2588_03500</name>
</gene>
<dbReference type="PANTHER" id="PTHR37422:SF13">
    <property type="entry name" value="LIPOPOLYSACCHARIDE BIOSYNTHESIS PROTEIN PA4999-RELATED"/>
    <property type="match status" value="1"/>
</dbReference>
<comment type="subcellular location">
    <subcellularLocation>
        <location evidence="1">Membrane</location>
        <topology evidence="1">Multi-pass membrane protein</topology>
    </subcellularLocation>
</comment>
<feature type="transmembrane region" description="Helical" evidence="5">
    <location>
        <begin position="127"/>
        <end position="151"/>
    </location>
</feature>
<evidence type="ECO:0000256" key="1">
    <source>
        <dbReference type="ARBA" id="ARBA00004141"/>
    </source>
</evidence>
<keyword evidence="4 5" id="KW-0472">Membrane</keyword>
<organism evidence="7 8">
    <name type="scientific">Candidatus Veblenbacteria bacterium RIFOXYD1_FULL_43_11</name>
    <dbReference type="NCBI Taxonomy" id="1802429"/>
    <lineage>
        <taxon>Bacteria</taxon>
        <taxon>Candidatus Vebleniibacteriota</taxon>
    </lineage>
</organism>
<dbReference type="EMBL" id="MHTF01000038">
    <property type="protein sequence ID" value="OHA56571.1"/>
    <property type="molecule type" value="Genomic_DNA"/>
</dbReference>
<evidence type="ECO:0000256" key="2">
    <source>
        <dbReference type="ARBA" id="ARBA00022692"/>
    </source>
</evidence>
<evidence type="ECO:0000313" key="7">
    <source>
        <dbReference type="EMBL" id="OHA56571.1"/>
    </source>
</evidence>
<feature type="transmembrane region" description="Helical" evidence="5">
    <location>
        <begin position="400"/>
        <end position="417"/>
    </location>
</feature>
<feature type="transmembrane region" description="Helical" evidence="5">
    <location>
        <begin position="263"/>
        <end position="284"/>
    </location>
</feature>
<feature type="transmembrane region" description="Helical" evidence="5">
    <location>
        <begin position="81"/>
        <end position="97"/>
    </location>
</feature>
<dbReference type="PANTHER" id="PTHR37422">
    <property type="entry name" value="TEICHURONIC ACID BIOSYNTHESIS PROTEIN TUAE"/>
    <property type="match status" value="1"/>
</dbReference>
<dbReference type="InterPro" id="IPR051533">
    <property type="entry name" value="WaaL-like"/>
</dbReference>
<reference evidence="7 8" key="1">
    <citation type="journal article" date="2016" name="Nat. Commun.">
        <title>Thousands of microbial genomes shed light on interconnected biogeochemical processes in an aquifer system.</title>
        <authorList>
            <person name="Anantharaman K."/>
            <person name="Brown C.T."/>
            <person name="Hug L.A."/>
            <person name="Sharon I."/>
            <person name="Castelle C.J."/>
            <person name="Probst A.J."/>
            <person name="Thomas B.C."/>
            <person name="Singh A."/>
            <person name="Wilkins M.J."/>
            <person name="Karaoz U."/>
            <person name="Brodie E.L."/>
            <person name="Williams K.H."/>
            <person name="Hubbard S.S."/>
            <person name="Banfield J.F."/>
        </authorList>
    </citation>
    <scope>NUCLEOTIDE SEQUENCE [LARGE SCALE GENOMIC DNA]</scope>
</reference>
<dbReference type="GO" id="GO:0016020">
    <property type="term" value="C:membrane"/>
    <property type="evidence" value="ECO:0007669"/>
    <property type="project" value="UniProtKB-SubCell"/>
</dbReference>
<protein>
    <recommendedName>
        <fullName evidence="6">O-antigen ligase-related domain-containing protein</fullName>
    </recommendedName>
</protein>
<evidence type="ECO:0000256" key="4">
    <source>
        <dbReference type="ARBA" id="ARBA00023136"/>
    </source>
</evidence>
<proteinExistence type="predicted"/>
<feature type="transmembrane region" description="Helical" evidence="5">
    <location>
        <begin position="194"/>
        <end position="212"/>
    </location>
</feature>
<evidence type="ECO:0000256" key="3">
    <source>
        <dbReference type="ARBA" id="ARBA00022989"/>
    </source>
</evidence>
<comment type="caution">
    <text evidence="7">The sequence shown here is derived from an EMBL/GenBank/DDBJ whole genome shotgun (WGS) entry which is preliminary data.</text>
</comment>
<feature type="domain" description="O-antigen ligase-related" evidence="6">
    <location>
        <begin position="227"/>
        <end position="368"/>
    </location>
</feature>
<evidence type="ECO:0000259" key="6">
    <source>
        <dbReference type="Pfam" id="PF04932"/>
    </source>
</evidence>
<evidence type="ECO:0000313" key="8">
    <source>
        <dbReference type="Proteomes" id="UP000176772"/>
    </source>
</evidence>
<dbReference type="AlphaFoldDB" id="A0A1G2Q9E9"/>
<sequence>MWSKKIVQSSLFYLLIFSLPWQTRYIFYDPTLFGGVWEYGRLSLYGWDIVLALLVIISWPLIRQEIKNQKSKIKNSTRSAIIYLLLLSLAFFSGLWAPEPLLVTYWALRLLEGGILWLVVRALKPKLSIIFSALASAGTIQALWGICQFSVQDIFANKWLGVAAHPVTQAGTSVLLNDGGRWLRAYGGQVHPNVLGGLLVITSLATVWLIVNSKIKNEKAKVALWLIYVIQLIGLFVAFSRAAWLALFFSLAISWWLNKNSRSLNRLVIVITAIGFIILGSILWQPTRSRLIGPSTSRLEQQAIEERVTSIKESRSLLEKTWWRGVGMGNYTKALAQYMPGLPAYRYQPVHNIFLLVLTELGIAGLGLALLFLWRRFKEYPQSLLVFLAPLAVTVWFDHYWWTSASMVLLFWLIMALPEATEPDS</sequence>